<name>A0ACC2I276_9PLEO</name>
<dbReference type="Proteomes" id="UP001153331">
    <property type="component" value="Unassembled WGS sequence"/>
</dbReference>
<accession>A0ACC2I276</accession>
<reference evidence="1" key="1">
    <citation type="submission" date="2022-11" db="EMBL/GenBank/DDBJ databases">
        <title>Genome Sequence of Boeremia exigua.</title>
        <authorList>
            <person name="Buettner E."/>
        </authorList>
    </citation>
    <scope>NUCLEOTIDE SEQUENCE</scope>
    <source>
        <strain evidence="1">CU02</strain>
    </source>
</reference>
<comment type="caution">
    <text evidence="1">The sequence shown here is derived from an EMBL/GenBank/DDBJ whole genome shotgun (WGS) entry which is preliminary data.</text>
</comment>
<evidence type="ECO:0000313" key="2">
    <source>
        <dbReference type="Proteomes" id="UP001153331"/>
    </source>
</evidence>
<evidence type="ECO:0000313" key="1">
    <source>
        <dbReference type="EMBL" id="KAJ8109429.1"/>
    </source>
</evidence>
<organism evidence="1 2">
    <name type="scientific">Boeremia exigua</name>
    <dbReference type="NCBI Taxonomy" id="749465"/>
    <lineage>
        <taxon>Eukaryota</taxon>
        <taxon>Fungi</taxon>
        <taxon>Dikarya</taxon>
        <taxon>Ascomycota</taxon>
        <taxon>Pezizomycotina</taxon>
        <taxon>Dothideomycetes</taxon>
        <taxon>Pleosporomycetidae</taxon>
        <taxon>Pleosporales</taxon>
        <taxon>Pleosporineae</taxon>
        <taxon>Didymellaceae</taxon>
        <taxon>Boeremia</taxon>
    </lineage>
</organism>
<proteinExistence type="predicted"/>
<keyword evidence="2" id="KW-1185">Reference proteome</keyword>
<dbReference type="EMBL" id="JAPHNI010000615">
    <property type="protein sequence ID" value="KAJ8109429.1"/>
    <property type="molecule type" value="Genomic_DNA"/>
</dbReference>
<sequence length="519" mass="58546">MRNWNTSKALRFLLLPIAFIVYCTFAQLRDHSDATHYSLSLWKNTNTTASAHTGSASTSVNITEAKSTFGPEVKSFWKDIALALEDARPQCSAVMVEDGHPTSVETTWEPLNISKTPPERLVNFTDAQEVALFKSHYRMRASSQRLASRLPFSQNKQGIVTTANAKYMPIFLVSLRMIRRTGCKLPVEVFIDDWSKYDPIICETVLPSLNAACVVLSEIYDTVSDIRQPTSFQFKLFAMLFSSFQHVLFLDTDAFPAHDPTPLFTTAPYTTHGLVLWPDLFGLTIHEHYYHIAAIPYESPSTRPSTESGIVLLDKEKHRESFLMMLYYNYYGPEYYYPLLCQNSHGAGDKETFVQAAMAVGAPWYQVKTGVAGVGYHDNGSYRLSGMAQMDPRADFLYKPPTKSHIHPTNLWDDKTLSNLAALEKPKPLFVHQNMYKLDPARVLSMGGTTAKLKDGGYTRIWGGVKGTVEMFGFDLERRVWEVVIEEGCRLDGHAEACVELKKYFVEVFGALDSIDPTR</sequence>
<gene>
    <name evidence="1" type="ORF">OPT61_g7469</name>
</gene>
<protein>
    <submittedName>
        <fullName evidence="1">Uncharacterized protein</fullName>
    </submittedName>
</protein>